<proteinExistence type="predicted"/>
<feature type="region of interest" description="Disordered" evidence="1">
    <location>
        <begin position="388"/>
        <end position="415"/>
    </location>
</feature>
<dbReference type="Proteomes" id="UP000277204">
    <property type="component" value="Unassembled WGS sequence"/>
</dbReference>
<dbReference type="SMART" id="SM01292">
    <property type="entry name" value="N1221"/>
    <property type="match status" value="1"/>
</dbReference>
<dbReference type="InterPro" id="IPR012486">
    <property type="entry name" value="Far11/STRP_N"/>
</dbReference>
<evidence type="ECO:0000313" key="2">
    <source>
        <dbReference type="EMBL" id="VDP22905.1"/>
    </source>
</evidence>
<reference evidence="2 3" key="1">
    <citation type="submission" date="2018-11" db="EMBL/GenBank/DDBJ databases">
        <authorList>
            <consortium name="Pathogen Informatics"/>
        </authorList>
    </citation>
    <scope>NUCLEOTIDE SEQUENCE [LARGE SCALE GENOMIC DNA]</scope>
    <source>
        <strain evidence="2 3">Zambia</strain>
    </source>
</reference>
<feature type="non-terminal residue" evidence="2">
    <location>
        <position position="1"/>
    </location>
</feature>
<protein>
    <submittedName>
        <fullName evidence="2">Uncharacterized protein</fullName>
    </submittedName>
</protein>
<dbReference type="Pfam" id="PF07923">
    <property type="entry name" value="N1221"/>
    <property type="match status" value="1"/>
</dbReference>
<dbReference type="PANTHER" id="PTHR13239:SF4">
    <property type="entry name" value="AT25231P"/>
    <property type="match status" value="1"/>
</dbReference>
<dbReference type="STRING" id="48269.A0A183MM03"/>
<dbReference type="AlphaFoldDB" id="A0A183MM03"/>
<name>A0A183MM03_9TREM</name>
<dbReference type="PANTHER" id="PTHR13239">
    <property type="entry name" value="PROTEIN REQUIRED FOR HYPHAL ANASTOMOSIS HAM-2"/>
    <property type="match status" value="1"/>
</dbReference>
<dbReference type="InterPro" id="IPR040185">
    <property type="entry name" value="Far11/STRP"/>
</dbReference>
<dbReference type="GO" id="GO:0007010">
    <property type="term" value="P:cytoskeleton organization"/>
    <property type="evidence" value="ECO:0007669"/>
    <property type="project" value="TreeGrafter"/>
</dbReference>
<keyword evidence="3" id="KW-1185">Reference proteome</keyword>
<feature type="compositionally biased region" description="Polar residues" evidence="1">
    <location>
        <begin position="341"/>
        <end position="350"/>
    </location>
</feature>
<sequence length="581" mass="65535">LYSYSEEPEFHLNRECFEKDFHKFVSVKWFEASNAERHSHIQRLLDHLESSDCEIRQRATRSLLYLLQGNFGDCELEEDQITWARHNVYLCIESGLLQAIIELLLFETHYDSWGVNSVGNDPATNTTCNGSTKPSQSTVATTIIDTNQNSTVTSTRQSNITMKDSANLRVLLSILYIMVETVRDGMLTDHAQQTVSVDDKHMSITTNQASNDPMAKLREQFVEDLAMPIEKDGDLTLTAVLFGMIHRFCSGIDPHFPMKKVLLLLWKVLLITLGPLSSLLVRKNQARARYGLPPVSEDSTHVIQKVRASSPPVMCITDQVLSRMQRNNTNNINNNNRHPIISQSNQSPRQGSLAGGRLAFEQQQQQQSVVTSVTFPFSADSSKLPIIQSQSQSTEAFSTTSGFDTPRPRTTNRDTSELLTSSNLNQPNFNHHQVILPGLSNLYMDEKSLPWKPKVKKKDLEAFLTSVRLKFIGFHVPNDIVSLAGLPEPIHEAVRVMREHLYISLGEMQIERENEIAQNPLSMVGESIPDTPVERLYRSMYPLLPQYMIALLKVLLAASPTSRTKTESINILAEMTPETMP</sequence>
<feature type="region of interest" description="Disordered" evidence="1">
    <location>
        <begin position="329"/>
        <end position="354"/>
    </location>
</feature>
<evidence type="ECO:0000256" key="1">
    <source>
        <dbReference type="SAM" id="MobiDB-lite"/>
    </source>
</evidence>
<accession>A0A183MM03</accession>
<evidence type="ECO:0000313" key="3">
    <source>
        <dbReference type="Proteomes" id="UP000277204"/>
    </source>
</evidence>
<dbReference type="EMBL" id="UZAI01017283">
    <property type="protein sequence ID" value="VDP22905.1"/>
    <property type="molecule type" value="Genomic_DNA"/>
</dbReference>
<gene>
    <name evidence="2" type="ORF">SMRZ_LOCUS17078</name>
</gene>
<organism evidence="2 3">
    <name type="scientific">Schistosoma margrebowiei</name>
    <dbReference type="NCBI Taxonomy" id="48269"/>
    <lineage>
        <taxon>Eukaryota</taxon>
        <taxon>Metazoa</taxon>
        <taxon>Spiralia</taxon>
        <taxon>Lophotrochozoa</taxon>
        <taxon>Platyhelminthes</taxon>
        <taxon>Trematoda</taxon>
        <taxon>Digenea</taxon>
        <taxon>Strigeidida</taxon>
        <taxon>Schistosomatoidea</taxon>
        <taxon>Schistosomatidae</taxon>
        <taxon>Schistosoma</taxon>
    </lineage>
</organism>
<feature type="compositionally biased region" description="Polar residues" evidence="1">
    <location>
        <begin position="388"/>
        <end position="403"/>
    </location>
</feature>
<dbReference type="GO" id="GO:0005829">
    <property type="term" value="C:cytosol"/>
    <property type="evidence" value="ECO:0007669"/>
    <property type="project" value="TreeGrafter"/>
</dbReference>